<keyword evidence="5" id="KW-1185">Reference proteome</keyword>
<comment type="caution">
    <text evidence="4">The sequence shown here is derived from an EMBL/GenBank/DDBJ whole genome shotgun (WGS) entry which is preliminary data.</text>
</comment>
<reference evidence="4" key="1">
    <citation type="submission" date="2021-03" db="EMBL/GenBank/DDBJ databases">
        <title>Comamonas denitrificans.</title>
        <authorList>
            <person name="Finster K."/>
        </authorList>
    </citation>
    <scope>NUCLEOTIDE SEQUENCE</scope>
    <source>
        <strain evidence="4">MM2021_4</strain>
    </source>
</reference>
<evidence type="ECO:0000256" key="1">
    <source>
        <dbReference type="ARBA" id="ARBA00010613"/>
    </source>
</evidence>
<dbReference type="GO" id="GO:0016811">
    <property type="term" value="F:hydrolase activity, acting on carbon-nitrogen (but not peptide) bonds, in linear amides"/>
    <property type="evidence" value="ECO:0007669"/>
    <property type="project" value="InterPro"/>
</dbReference>
<dbReference type="Proteomes" id="UP000664731">
    <property type="component" value="Unassembled WGS sequence"/>
</dbReference>
<dbReference type="InterPro" id="IPR001110">
    <property type="entry name" value="UPF0012_CS"/>
</dbReference>
<proteinExistence type="inferred from homology"/>
<dbReference type="PROSITE" id="PS50263">
    <property type="entry name" value="CN_HYDROLASE"/>
    <property type="match status" value="1"/>
</dbReference>
<dbReference type="Pfam" id="PF00795">
    <property type="entry name" value="CN_hydrolase"/>
    <property type="match status" value="1"/>
</dbReference>
<sequence length="273" mass="29956">MQTATVQMCSSPDVAANLASAHALLTQAAAQGAELAVLPEYFCGMGRHEHDKLAWAEDFGSGPIQEALARWAQELGLWIVAGTMPLRSPAPQRVFNTSLVFNPQGQCCARYDKIHLFRFGNEREQYDEAAAITPGTRPVVAEVTDRSGHRWRVGLSVCYDLRFPELYRHHAQAGADIMVVPSAFTCTTGQAHWEVLLRARAIENQCFVLAAAQGGQHDNGRRTWGHSMAINAWGEVLGQRTQAGAGVVLATLEPAHLQRVRQQLPALEHRTLS</sequence>
<dbReference type="CDD" id="cd07572">
    <property type="entry name" value="nit"/>
    <property type="match status" value="1"/>
</dbReference>
<dbReference type="InterPro" id="IPR045254">
    <property type="entry name" value="Nit1/2_C-N_Hydrolase"/>
</dbReference>
<dbReference type="RefSeq" id="WP_207574273.1">
    <property type="nucleotide sequence ID" value="NZ_JAFNME010000004.1"/>
</dbReference>
<comment type="similarity">
    <text evidence="1">Belongs to the carbon-nitrogen hydrolase superfamily. NIT1/NIT2 family.</text>
</comment>
<dbReference type="PROSITE" id="PS01227">
    <property type="entry name" value="UPF0012"/>
    <property type="match status" value="1"/>
</dbReference>
<feature type="domain" description="CN hydrolase" evidence="3">
    <location>
        <begin position="1"/>
        <end position="254"/>
    </location>
</feature>
<keyword evidence="2 4" id="KW-0378">Hydrolase</keyword>
<evidence type="ECO:0000259" key="3">
    <source>
        <dbReference type="PROSITE" id="PS50263"/>
    </source>
</evidence>
<organism evidence="4 5">
    <name type="scientific">Comamonas denitrificans</name>
    <dbReference type="NCBI Taxonomy" id="117506"/>
    <lineage>
        <taxon>Bacteria</taxon>
        <taxon>Pseudomonadati</taxon>
        <taxon>Pseudomonadota</taxon>
        <taxon>Betaproteobacteria</taxon>
        <taxon>Burkholderiales</taxon>
        <taxon>Comamonadaceae</taxon>
        <taxon>Comamonas</taxon>
    </lineage>
</organism>
<dbReference type="AlphaFoldDB" id="A0A939GWQ4"/>
<dbReference type="Gene3D" id="3.60.110.10">
    <property type="entry name" value="Carbon-nitrogen hydrolase"/>
    <property type="match status" value="1"/>
</dbReference>
<gene>
    <name evidence="4" type="ORF">J1777_02565</name>
</gene>
<accession>A0A939GWQ4</accession>
<dbReference type="SUPFAM" id="SSF56317">
    <property type="entry name" value="Carbon-nitrogen hydrolase"/>
    <property type="match status" value="1"/>
</dbReference>
<name>A0A939GWQ4_9BURK</name>
<dbReference type="EMBL" id="JAFNME010000004">
    <property type="protein sequence ID" value="MBO1248721.1"/>
    <property type="molecule type" value="Genomic_DNA"/>
</dbReference>
<dbReference type="InterPro" id="IPR003010">
    <property type="entry name" value="C-N_Hydrolase"/>
</dbReference>
<dbReference type="PANTHER" id="PTHR23088">
    <property type="entry name" value="NITRILASE-RELATED"/>
    <property type="match status" value="1"/>
</dbReference>
<protein>
    <submittedName>
        <fullName evidence="4">Carbon-nitrogen hydrolase family protein</fullName>
    </submittedName>
</protein>
<evidence type="ECO:0000313" key="5">
    <source>
        <dbReference type="Proteomes" id="UP000664731"/>
    </source>
</evidence>
<evidence type="ECO:0000313" key="4">
    <source>
        <dbReference type="EMBL" id="MBO1248721.1"/>
    </source>
</evidence>
<dbReference type="InterPro" id="IPR036526">
    <property type="entry name" value="C-N_Hydrolase_sf"/>
</dbReference>
<evidence type="ECO:0000256" key="2">
    <source>
        <dbReference type="ARBA" id="ARBA00022801"/>
    </source>
</evidence>
<dbReference type="PANTHER" id="PTHR23088:SF27">
    <property type="entry name" value="DEAMINATED GLUTATHIONE AMIDASE"/>
    <property type="match status" value="1"/>
</dbReference>